<feature type="domain" description="Glycosyltransferase subfamily 4-like N-terminal" evidence="1">
    <location>
        <begin position="12"/>
        <end position="175"/>
    </location>
</feature>
<keyword evidence="3" id="KW-1185">Reference proteome</keyword>
<dbReference type="Proteomes" id="UP000295008">
    <property type="component" value="Unassembled WGS sequence"/>
</dbReference>
<sequence length="374" mass="42238">MKITMLLSNGFGPDPRVAAEAVALQSAGHQVTIFAWDRTGSMPEQEEYQGVKVIRSQIRTTYSRGPMQVCCFLKFWQECRSFLQKNPTQAIHCHDLDTLWPGVAEGRLQKVPIIFDAHEAYPDMVAHLFPRPMVAAIRLLEKRLVPQTTAVITVGQILARRFERLKARRVVVVGNYKKHLWDKPSEAPDCPPLRIIYVGGLNRDRLLAPLIMAIAGTTRYQLLIVGDGLERAKLEELAAGADNIQFTGFLPQERAREFINLSHLVYYGVAAEYPNNQYSTPNSLFLAMTAGRPMLTTAVGEIATIVQAEHCGTVLSDLHKDEIVKALERYYDPVFWKEHSRNGFQASLTKYNWEKASQNLISLYRELECNHGQG</sequence>
<dbReference type="Pfam" id="PF13692">
    <property type="entry name" value="Glyco_trans_1_4"/>
    <property type="match status" value="1"/>
</dbReference>
<dbReference type="OrthoDB" id="2052976at2"/>
<dbReference type="GO" id="GO:0016757">
    <property type="term" value="F:glycosyltransferase activity"/>
    <property type="evidence" value="ECO:0007669"/>
    <property type="project" value="TreeGrafter"/>
</dbReference>
<organism evidence="2 3">
    <name type="scientific">Hydrogenispora ethanolica</name>
    <dbReference type="NCBI Taxonomy" id="1082276"/>
    <lineage>
        <taxon>Bacteria</taxon>
        <taxon>Bacillati</taxon>
        <taxon>Bacillota</taxon>
        <taxon>Hydrogenispora</taxon>
    </lineage>
</organism>
<reference evidence="2 3" key="1">
    <citation type="submission" date="2019-03" db="EMBL/GenBank/DDBJ databases">
        <title>Genomic Encyclopedia of Type Strains, Phase IV (KMG-IV): sequencing the most valuable type-strain genomes for metagenomic binning, comparative biology and taxonomic classification.</title>
        <authorList>
            <person name="Goeker M."/>
        </authorList>
    </citation>
    <scope>NUCLEOTIDE SEQUENCE [LARGE SCALE GENOMIC DNA]</scope>
    <source>
        <strain evidence="2 3">LX-B</strain>
    </source>
</reference>
<dbReference type="Gene3D" id="3.40.50.2000">
    <property type="entry name" value="Glycogen Phosphorylase B"/>
    <property type="match status" value="2"/>
</dbReference>
<accession>A0A4R1R8D7</accession>
<gene>
    <name evidence="2" type="ORF">EDC14_103243</name>
</gene>
<dbReference type="EMBL" id="SLUN01000032">
    <property type="protein sequence ID" value="TCL61810.1"/>
    <property type="molecule type" value="Genomic_DNA"/>
</dbReference>
<proteinExistence type="predicted"/>
<dbReference type="InterPro" id="IPR028098">
    <property type="entry name" value="Glyco_trans_4-like_N"/>
</dbReference>
<dbReference type="InterPro" id="IPR050194">
    <property type="entry name" value="Glycosyltransferase_grp1"/>
</dbReference>
<dbReference type="RefSeq" id="WP_132016174.1">
    <property type="nucleotide sequence ID" value="NZ_SLUN01000032.1"/>
</dbReference>
<keyword evidence="2" id="KW-0808">Transferase</keyword>
<evidence type="ECO:0000259" key="1">
    <source>
        <dbReference type="Pfam" id="PF13579"/>
    </source>
</evidence>
<name>A0A4R1R8D7_HYDET</name>
<dbReference type="AlphaFoldDB" id="A0A4R1R8D7"/>
<evidence type="ECO:0000313" key="2">
    <source>
        <dbReference type="EMBL" id="TCL61810.1"/>
    </source>
</evidence>
<dbReference type="SUPFAM" id="SSF53756">
    <property type="entry name" value="UDP-Glycosyltransferase/glycogen phosphorylase"/>
    <property type="match status" value="1"/>
</dbReference>
<evidence type="ECO:0000313" key="3">
    <source>
        <dbReference type="Proteomes" id="UP000295008"/>
    </source>
</evidence>
<dbReference type="Pfam" id="PF13579">
    <property type="entry name" value="Glyco_trans_4_4"/>
    <property type="match status" value="1"/>
</dbReference>
<dbReference type="PANTHER" id="PTHR45947:SF3">
    <property type="entry name" value="SULFOQUINOVOSYL TRANSFERASE SQD2"/>
    <property type="match status" value="1"/>
</dbReference>
<protein>
    <submittedName>
        <fullName evidence="2">Glycosyltransferase involved in cell wall biosynthesis</fullName>
    </submittedName>
</protein>
<comment type="caution">
    <text evidence="2">The sequence shown here is derived from an EMBL/GenBank/DDBJ whole genome shotgun (WGS) entry which is preliminary data.</text>
</comment>
<dbReference type="PANTHER" id="PTHR45947">
    <property type="entry name" value="SULFOQUINOVOSYL TRANSFERASE SQD2"/>
    <property type="match status" value="1"/>
</dbReference>